<dbReference type="PANTHER" id="PTHR43669:SF3">
    <property type="entry name" value="ALCOHOL DEHYDROGENASE, PUTATIVE (AFU_ORTHOLOGUE AFUA_3G03445)-RELATED"/>
    <property type="match status" value="1"/>
</dbReference>
<comment type="similarity">
    <text evidence="1">Belongs to the short-chain dehydrogenases/reductases (SDR) family.</text>
</comment>
<dbReference type="PANTHER" id="PTHR43669">
    <property type="entry name" value="5-KETO-D-GLUCONATE 5-REDUCTASE"/>
    <property type="match status" value="1"/>
</dbReference>
<evidence type="ECO:0000313" key="3">
    <source>
        <dbReference type="EMBL" id="MBI4922439.1"/>
    </source>
</evidence>
<dbReference type="InterPro" id="IPR020904">
    <property type="entry name" value="Sc_DH/Rdtase_CS"/>
</dbReference>
<dbReference type="InterPro" id="IPR036291">
    <property type="entry name" value="NAD(P)-bd_dom_sf"/>
</dbReference>
<dbReference type="SUPFAM" id="SSF51735">
    <property type="entry name" value="NAD(P)-binding Rossmann-fold domains"/>
    <property type="match status" value="1"/>
</dbReference>
<dbReference type="FunFam" id="3.40.50.720:FF:000084">
    <property type="entry name" value="Short-chain dehydrogenase reductase"/>
    <property type="match status" value="1"/>
</dbReference>
<dbReference type="InterPro" id="IPR002347">
    <property type="entry name" value="SDR_fam"/>
</dbReference>
<proteinExistence type="inferred from homology"/>
<dbReference type="PROSITE" id="PS00061">
    <property type="entry name" value="ADH_SHORT"/>
    <property type="match status" value="1"/>
</dbReference>
<organism evidence="3 4">
    <name type="scientific">Devosia nanyangense</name>
    <dbReference type="NCBI Taxonomy" id="1228055"/>
    <lineage>
        <taxon>Bacteria</taxon>
        <taxon>Pseudomonadati</taxon>
        <taxon>Pseudomonadota</taxon>
        <taxon>Alphaproteobacteria</taxon>
        <taxon>Hyphomicrobiales</taxon>
        <taxon>Devosiaceae</taxon>
        <taxon>Devosia</taxon>
    </lineage>
</organism>
<reference evidence="3" key="1">
    <citation type="submission" date="2020-07" db="EMBL/GenBank/DDBJ databases">
        <title>Huge and variable diversity of episymbiotic CPR bacteria and DPANN archaea in groundwater ecosystems.</title>
        <authorList>
            <person name="He C.Y."/>
            <person name="Keren R."/>
            <person name="Whittaker M."/>
            <person name="Farag I.F."/>
            <person name="Doudna J."/>
            <person name="Cate J.H.D."/>
            <person name="Banfield J.F."/>
        </authorList>
    </citation>
    <scope>NUCLEOTIDE SEQUENCE</scope>
    <source>
        <strain evidence="3">NC_groundwater_1586_Pr3_B-0.1um_66_15</strain>
    </source>
</reference>
<evidence type="ECO:0000256" key="1">
    <source>
        <dbReference type="ARBA" id="ARBA00006484"/>
    </source>
</evidence>
<dbReference type="AlphaFoldDB" id="A0A933L1C6"/>
<keyword evidence="2" id="KW-0560">Oxidoreductase</keyword>
<dbReference type="CDD" id="cd05233">
    <property type="entry name" value="SDR_c"/>
    <property type="match status" value="1"/>
</dbReference>
<gene>
    <name evidence="3" type="ORF">HY834_11875</name>
</gene>
<dbReference type="Gene3D" id="3.40.50.720">
    <property type="entry name" value="NAD(P)-binding Rossmann-like Domain"/>
    <property type="match status" value="1"/>
</dbReference>
<dbReference type="PRINTS" id="PR00081">
    <property type="entry name" value="GDHRDH"/>
</dbReference>
<name>A0A933L1C6_9HYPH</name>
<dbReference type="EMBL" id="JACRAF010000031">
    <property type="protein sequence ID" value="MBI4922439.1"/>
    <property type="molecule type" value="Genomic_DNA"/>
</dbReference>
<dbReference type="GO" id="GO:0016491">
    <property type="term" value="F:oxidoreductase activity"/>
    <property type="evidence" value="ECO:0007669"/>
    <property type="project" value="UniProtKB-KW"/>
</dbReference>
<protein>
    <submittedName>
        <fullName evidence="3">SDR family oxidoreductase</fullName>
    </submittedName>
</protein>
<accession>A0A933L1C6</accession>
<evidence type="ECO:0000313" key="4">
    <source>
        <dbReference type="Proteomes" id="UP000782610"/>
    </source>
</evidence>
<dbReference type="Pfam" id="PF13561">
    <property type="entry name" value="adh_short_C2"/>
    <property type="match status" value="1"/>
</dbReference>
<evidence type="ECO:0000256" key="2">
    <source>
        <dbReference type="ARBA" id="ARBA00023002"/>
    </source>
</evidence>
<comment type="caution">
    <text evidence="3">The sequence shown here is derived from an EMBL/GenBank/DDBJ whole genome shotgun (WGS) entry which is preliminary data.</text>
</comment>
<sequence length="252" mass="26267">MRPWDDQIAVVTGARGSIGSAIVEHLRSLGARVSGSDLPQSGAAAPDTLPAVDVTVPASIEAWLEDVEHAIGNPTVGVICAGITRPGRLVDLSDADWTDVLDVNLTGAFYAARAIIRRMLASNTAGRIVFVGSWAAHAPHPHIGAYSASKAGLRALCQTLALDHAAEGILVNEVAPGIVDAGLSRELFRRDPDLEKRTRAAIPSGRIIHPDDVARDVAFLASAENRHTTGTVLVSDGGLSLASAMNPATATR</sequence>
<dbReference type="Proteomes" id="UP000782610">
    <property type="component" value="Unassembled WGS sequence"/>
</dbReference>